<dbReference type="AlphaFoldDB" id="A0A0N9MMA4"/>
<reference evidence="4" key="1">
    <citation type="submission" date="2015-06" db="EMBL/GenBank/DDBJ databases">
        <title>Complete genome sequence and metabolic analysis of phthalate degradation pathway in Gordonia sp. QH-11.</title>
        <authorList>
            <person name="Jin D."/>
            <person name="Kong X."/>
            <person name="Bai Z."/>
        </authorList>
    </citation>
    <scope>NUCLEOTIDE SEQUENCE [LARGE SCALE GENOMIC DNA]</scope>
    <source>
        <strain evidence="4">QH-11</strain>
    </source>
</reference>
<dbReference type="Proteomes" id="UP000063789">
    <property type="component" value="Chromosome"/>
</dbReference>
<feature type="transmembrane region" description="Helical" evidence="2">
    <location>
        <begin position="140"/>
        <end position="158"/>
    </location>
</feature>
<feature type="transmembrane region" description="Helical" evidence="2">
    <location>
        <begin position="165"/>
        <end position="190"/>
    </location>
</feature>
<dbReference type="EMBL" id="CP011853">
    <property type="protein sequence ID" value="ALG83843.1"/>
    <property type="molecule type" value="Genomic_DNA"/>
</dbReference>
<feature type="transmembrane region" description="Helical" evidence="2">
    <location>
        <begin position="83"/>
        <end position="106"/>
    </location>
</feature>
<reference evidence="3 4" key="2">
    <citation type="journal article" date="2017" name="Int. J. Syst. Evol. Microbiol.">
        <title>Gordonia phthalatica sp. nov., a di-n-butyl phthalate-degrading bacterium isolated from activated sludge.</title>
        <authorList>
            <person name="Jin D."/>
            <person name="Kong X."/>
            <person name="Jia M."/>
            <person name="Yu X."/>
            <person name="Wang X."/>
            <person name="Zhuang X."/>
            <person name="Deng Y."/>
            <person name="Bai Z."/>
        </authorList>
    </citation>
    <scope>NUCLEOTIDE SEQUENCE [LARGE SCALE GENOMIC DNA]</scope>
    <source>
        <strain evidence="3 4">QH-11</strain>
    </source>
</reference>
<keyword evidence="2" id="KW-0472">Membrane</keyword>
<dbReference type="InterPro" id="IPR035166">
    <property type="entry name" value="DUF5336"/>
</dbReference>
<protein>
    <submittedName>
        <fullName evidence="3">Uncharacterized protein</fullName>
    </submittedName>
</protein>
<feature type="compositionally biased region" description="Pro residues" evidence="1">
    <location>
        <begin position="235"/>
        <end position="246"/>
    </location>
</feature>
<dbReference type="OrthoDB" id="4377150at2"/>
<keyword evidence="2" id="KW-1133">Transmembrane helix</keyword>
<keyword evidence="4" id="KW-1185">Reference proteome</keyword>
<dbReference type="Pfam" id="PF17270">
    <property type="entry name" value="DUF5336"/>
    <property type="match status" value="1"/>
</dbReference>
<name>A0A0N9MMA4_9ACTN</name>
<proteinExistence type="predicted"/>
<dbReference type="KEGG" id="goq:ACH46_04125"/>
<evidence type="ECO:0000313" key="3">
    <source>
        <dbReference type="EMBL" id="ALG83843.1"/>
    </source>
</evidence>
<feature type="region of interest" description="Disordered" evidence="1">
    <location>
        <begin position="223"/>
        <end position="246"/>
    </location>
</feature>
<keyword evidence="2" id="KW-0812">Transmembrane</keyword>
<evidence type="ECO:0000256" key="2">
    <source>
        <dbReference type="SAM" id="Phobius"/>
    </source>
</evidence>
<feature type="transmembrane region" description="Helical" evidence="2">
    <location>
        <begin position="196"/>
        <end position="216"/>
    </location>
</feature>
<evidence type="ECO:0000313" key="4">
    <source>
        <dbReference type="Proteomes" id="UP000063789"/>
    </source>
</evidence>
<dbReference type="PATRIC" id="fig|1136941.3.peg.834"/>
<accession>A0A0N9MMA4</accession>
<sequence>MTNPQEPGHAERQNPTGPPGPESERWAAAPSWSDQTQAVPTYAAGPQTGFPQPPQGQPYGPGFGPMPVAPRPSFVSRLPRPALMALTASVAGIITFFMGFLGWITITDTIDRKAENWANELGDSVSIPAYLTPSLVLSPGWFFLLLGAVAVASAGLIAPKLRHFLPYLAFLAVVGWLGLFVCALGLPPFISLGAGAYVALIFGFLQAALLVVAAVLDGMDDRPSGPVQPGGQAPPAGPGFPPRLGF</sequence>
<dbReference type="RefSeq" id="WP_062391804.1">
    <property type="nucleotide sequence ID" value="NZ_CP011853.1"/>
</dbReference>
<organism evidence="3 4">
    <name type="scientific">Gordonia phthalatica</name>
    <dbReference type="NCBI Taxonomy" id="1136941"/>
    <lineage>
        <taxon>Bacteria</taxon>
        <taxon>Bacillati</taxon>
        <taxon>Actinomycetota</taxon>
        <taxon>Actinomycetes</taxon>
        <taxon>Mycobacteriales</taxon>
        <taxon>Gordoniaceae</taxon>
        <taxon>Gordonia</taxon>
    </lineage>
</organism>
<feature type="region of interest" description="Disordered" evidence="1">
    <location>
        <begin position="1"/>
        <end position="64"/>
    </location>
</feature>
<evidence type="ECO:0000256" key="1">
    <source>
        <dbReference type="SAM" id="MobiDB-lite"/>
    </source>
</evidence>
<dbReference type="STRING" id="1136941.ACH46_04125"/>
<feature type="compositionally biased region" description="Low complexity" evidence="1">
    <location>
        <begin position="224"/>
        <end position="234"/>
    </location>
</feature>
<gene>
    <name evidence="3" type="ORF">ACH46_04125</name>
</gene>